<keyword evidence="1" id="KW-0812">Transmembrane</keyword>
<comment type="caution">
    <text evidence="2">The sequence shown here is derived from an EMBL/GenBank/DDBJ whole genome shotgun (WGS) entry which is preliminary data.</text>
</comment>
<evidence type="ECO:0000313" key="2">
    <source>
        <dbReference type="EMBL" id="GFK95459.1"/>
    </source>
</evidence>
<accession>A0A6V8LZL4</accession>
<keyword evidence="1" id="KW-0472">Membrane</keyword>
<dbReference type="EMBL" id="BLTE01000017">
    <property type="protein sequence ID" value="GFK95459.1"/>
    <property type="molecule type" value="Genomic_DNA"/>
</dbReference>
<protein>
    <submittedName>
        <fullName evidence="2">Uncharacterized protein</fullName>
    </submittedName>
</protein>
<proteinExistence type="predicted"/>
<reference evidence="2 3" key="1">
    <citation type="submission" date="2020-04" db="EMBL/GenBank/DDBJ databases">
        <authorList>
            <consortium name="Desulfovibrio sp. FSS-1 genome sequencing consortium"/>
            <person name="Shimoshige H."/>
            <person name="Kobayashi H."/>
            <person name="Maekawa T."/>
        </authorList>
    </citation>
    <scope>NUCLEOTIDE SEQUENCE [LARGE SCALE GENOMIC DNA]</scope>
    <source>
        <strain evidence="2 3">SIID29052-01</strain>
    </source>
</reference>
<evidence type="ECO:0000256" key="1">
    <source>
        <dbReference type="SAM" id="Phobius"/>
    </source>
</evidence>
<reference evidence="2 3" key="2">
    <citation type="submission" date="2020-05" db="EMBL/GenBank/DDBJ databases">
        <title>Draft genome sequence of Desulfovibrio sp. strainFSS-1.</title>
        <authorList>
            <person name="Shimoshige H."/>
            <person name="Kobayashi H."/>
            <person name="Maekawa T."/>
        </authorList>
    </citation>
    <scope>NUCLEOTIDE SEQUENCE [LARGE SCALE GENOMIC DNA]</scope>
    <source>
        <strain evidence="2 3">SIID29052-01</strain>
    </source>
</reference>
<keyword evidence="1" id="KW-1133">Transmembrane helix</keyword>
<dbReference type="RefSeq" id="WP_173086479.1">
    <property type="nucleotide sequence ID" value="NZ_BLTE01000017.1"/>
</dbReference>
<dbReference type="AlphaFoldDB" id="A0A6V8LZL4"/>
<organism evidence="2 3">
    <name type="scientific">Fundidesulfovibrio magnetotacticus</name>
    <dbReference type="NCBI Taxonomy" id="2730080"/>
    <lineage>
        <taxon>Bacteria</taxon>
        <taxon>Pseudomonadati</taxon>
        <taxon>Thermodesulfobacteriota</taxon>
        <taxon>Desulfovibrionia</taxon>
        <taxon>Desulfovibrionales</taxon>
        <taxon>Desulfovibrionaceae</taxon>
        <taxon>Fundidesulfovibrio</taxon>
    </lineage>
</organism>
<gene>
    <name evidence="2" type="ORF">NNJEOMEG_03322</name>
</gene>
<sequence>MNPLKVAAIEFVMLCFFYIITAGRKINISSKFFSCLTRCATSNSRRVYSNRMEWHYLRTRAKMLFEDIIVQAKTGKYYENLWIDDTLEFQFTSNGNYFINLNSISLRTGHHPIGVCNVHRVDGRTTSVVATTESGGYFSIAQLENAQVFFILQRCTTKGERKSSGDEVVLKHFKSVQDIKDKDIIKYAKKCLIEINKSSVLYGNYSAADIVKRWLRTESKQILYLLYGAFLGFVASVAATIVYEKYIETGKLNGLSTVVMQELRSVMSAFIVWLNQ</sequence>
<dbReference type="Proteomes" id="UP000494245">
    <property type="component" value="Unassembled WGS sequence"/>
</dbReference>
<evidence type="ECO:0000313" key="3">
    <source>
        <dbReference type="Proteomes" id="UP000494245"/>
    </source>
</evidence>
<keyword evidence="3" id="KW-1185">Reference proteome</keyword>
<feature type="transmembrane region" description="Helical" evidence="1">
    <location>
        <begin position="222"/>
        <end position="243"/>
    </location>
</feature>
<feature type="transmembrane region" description="Helical" evidence="1">
    <location>
        <begin position="6"/>
        <end position="23"/>
    </location>
</feature>
<name>A0A6V8LZL4_9BACT</name>